<reference evidence="3 4" key="1">
    <citation type="submission" date="2019-02" db="EMBL/GenBank/DDBJ databases">
        <title>Deep-cultivation of Planctomycetes and their phenomic and genomic characterization uncovers novel biology.</title>
        <authorList>
            <person name="Wiegand S."/>
            <person name="Jogler M."/>
            <person name="Boedeker C."/>
            <person name="Pinto D."/>
            <person name="Vollmers J."/>
            <person name="Rivas-Marin E."/>
            <person name="Kohn T."/>
            <person name="Peeters S.H."/>
            <person name="Heuer A."/>
            <person name="Rast P."/>
            <person name="Oberbeckmann S."/>
            <person name="Bunk B."/>
            <person name="Jeske O."/>
            <person name="Meyerdierks A."/>
            <person name="Storesund J.E."/>
            <person name="Kallscheuer N."/>
            <person name="Luecker S."/>
            <person name="Lage O.M."/>
            <person name="Pohl T."/>
            <person name="Merkel B.J."/>
            <person name="Hornburger P."/>
            <person name="Mueller R.-W."/>
            <person name="Bruemmer F."/>
            <person name="Labrenz M."/>
            <person name="Spormann A.M."/>
            <person name="Op den Camp H."/>
            <person name="Overmann J."/>
            <person name="Amann R."/>
            <person name="Jetten M.S.M."/>
            <person name="Mascher T."/>
            <person name="Medema M.H."/>
            <person name="Devos D.P."/>
            <person name="Kaster A.-K."/>
            <person name="Ovreas L."/>
            <person name="Rohde M."/>
            <person name="Galperin M.Y."/>
            <person name="Jogler C."/>
        </authorList>
    </citation>
    <scope>NUCLEOTIDE SEQUENCE [LARGE SCALE GENOMIC DNA]</scope>
    <source>
        <strain evidence="3 4">Poly30</strain>
    </source>
</reference>
<keyword evidence="1" id="KW-0812">Transmembrane</keyword>
<protein>
    <submittedName>
        <fullName evidence="3">Peptidase family M28</fullName>
    </submittedName>
</protein>
<evidence type="ECO:0000313" key="3">
    <source>
        <dbReference type="EMBL" id="QDV08503.1"/>
    </source>
</evidence>
<dbReference type="RefSeq" id="WP_145201282.1">
    <property type="nucleotide sequence ID" value="NZ_CP036434.1"/>
</dbReference>
<feature type="domain" description="Peptidase M28" evidence="2">
    <location>
        <begin position="114"/>
        <end position="207"/>
    </location>
</feature>
<evidence type="ECO:0000256" key="1">
    <source>
        <dbReference type="SAM" id="Phobius"/>
    </source>
</evidence>
<keyword evidence="4" id="KW-1185">Reference proteome</keyword>
<dbReference type="SUPFAM" id="SSF53187">
    <property type="entry name" value="Zn-dependent exopeptidases"/>
    <property type="match status" value="1"/>
</dbReference>
<dbReference type="EMBL" id="CP036434">
    <property type="protein sequence ID" value="QDV08503.1"/>
    <property type="molecule type" value="Genomic_DNA"/>
</dbReference>
<keyword evidence="1" id="KW-0472">Membrane</keyword>
<dbReference type="Gene3D" id="3.40.630.10">
    <property type="entry name" value="Zn peptidases"/>
    <property type="match status" value="1"/>
</dbReference>
<organism evidence="3 4">
    <name type="scientific">Saltatorellus ferox</name>
    <dbReference type="NCBI Taxonomy" id="2528018"/>
    <lineage>
        <taxon>Bacteria</taxon>
        <taxon>Pseudomonadati</taxon>
        <taxon>Planctomycetota</taxon>
        <taxon>Planctomycetia</taxon>
        <taxon>Planctomycetia incertae sedis</taxon>
        <taxon>Saltatorellus</taxon>
    </lineage>
</organism>
<evidence type="ECO:0000259" key="2">
    <source>
        <dbReference type="Pfam" id="PF04389"/>
    </source>
</evidence>
<proteinExistence type="predicted"/>
<evidence type="ECO:0000313" key="4">
    <source>
        <dbReference type="Proteomes" id="UP000320390"/>
    </source>
</evidence>
<name>A0A518EWM5_9BACT</name>
<keyword evidence="1" id="KW-1133">Transmembrane helix</keyword>
<dbReference type="Proteomes" id="UP000320390">
    <property type="component" value="Chromosome"/>
</dbReference>
<feature type="transmembrane region" description="Helical" evidence="1">
    <location>
        <begin position="12"/>
        <end position="32"/>
    </location>
</feature>
<dbReference type="InterPro" id="IPR007484">
    <property type="entry name" value="Peptidase_M28"/>
</dbReference>
<dbReference type="AlphaFoldDB" id="A0A518EWM5"/>
<accession>A0A518EWM5</accession>
<dbReference type="Pfam" id="PF04389">
    <property type="entry name" value="Peptidase_M28"/>
    <property type="match status" value="1"/>
</dbReference>
<dbReference type="OrthoDB" id="9762302at2"/>
<gene>
    <name evidence="3" type="ORF">Poly30_40510</name>
</gene>
<sequence length="348" mass="38073">MQSRRNPTKTKIKSLVVVLGLAGGSFGLFRYMSGFPEPGRVGQPLPTDYENVHREVAERVERDVLWLCEDIGRRSSRFSVRAVQLRETLEQSILDAGFKLESHTYKAGTNTFYNTVGVREGRGRGTILIGTHYDSYSKSLCANATATGVATVMETLRALRNEPTEPTVIVAFFGTGEAPHTGRETMGAQRWLDDQLKEGRQIDAAYLVGSFGCFRPGEGGQNSAFPWYLSHPASSDWVGVYGAFLGRSFVTETLAAWAEATDLPARGFATPGWMLGVPAYDQIPFQKAGIPAVLFSDTGENRDASLRTQFDIPYVIDFKEMARRVEGFTGMIKNITKSSVGASVVAAG</sequence>